<gene>
    <name evidence="2" type="ORF">D187_006841</name>
</gene>
<sequence length="253" mass="27524">MGSSNVQRPRQVASIIPDGIGQAARMRMTPTVLGLLLSLSLPALAQEPTPLELSKVPQQGKTPQDFVPSGWKIEDTVRGDLDKNGSEDVVLQLVEAGPDSDSEGAAIEHARALLVLLTDGATLRRAGASNQVLYCTTCAGTLSTPGAVGQVKLQKGVLLVEQNSGSREMTHSLLRFRFEPKDKRFLLIGEDIEHVDRATGSIDKTSTNLLTGQRISEKLQFDEKKNKNVPLSTKKEKVPVKKVFLEDVNISRY</sequence>
<dbReference type="EMBL" id="ANAH02000064">
    <property type="protein sequence ID" value="EPX57087.1"/>
    <property type="molecule type" value="Genomic_DNA"/>
</dbReference>
<protein>
    <recommendedName>
        <fullName evidence="4">Lipoprotein</fullName>
    </recommendedName>
</protein>
<reference evidence="2" key="1">
    <citation type="submission" date="2013-05" db="EMBL/GenBank/DDBJ databases">
        <title>Genome assembly of Cystobacter fuscus DSM 2262.</title>
        <authorList>
            <person name="Sharma G."/>
            <person name="Khatri I."/>
            <person name="Kaur C."/>
            <person name="Mayilraj S."/>
            <person name="Subramanian S."/>
        </authorList>
    </citation>
    <scope>NUCLEOTIDE SEQUENCE [LARGE SCALE GENOMIC DNA]</scope>
    <source>
        <strain evidence="2">DSM 2262</strain>
    </source>
</reference>
<name>S9P4F3_CYSF2</name>
<feature type="signal peptide" evidence="1">
    <location>
        <begin position="1"/>
        <end position="45"/>
    </location>
</feature>
<dbReference type="eggNOG" id="ENOG50302FW">
    <property type="taxonomic scope" value="Bacteria"/>
</dbReference>
<evidence type="ECO:0000256" key="1">
    <source>
        <dbReference type="SAM" id="SignalP"/>
    </source>
</evidence>
<comment type="caution">
    <text evidence="2">The sequence shown here is derived from an EMBL/GenBank/DDBJ whole genome shotgun (WGS) entry which is preliminary data.</text>
</comment>
<organism evidence="2 3">
    <name type="scientific">Cystobacter fuscus (strain ATCC 25194 / DSM 2262 / NBRC 100088 / M29)</name>
    <dbReference type="NCBI Taxonomy" id="1242864"/>
    <lineage>
        <taxon>Bacteria</taxon>
        <taxon>Pseudomonadati</taxon>
        <taxon>Myxococcota</taxon>
        <taxon>Myxococcia</taxon>
        <taxon>Myxococcales</taxon>
        <taxon>Cystobacterineae</taxon>
        <taxon>Archangiaceae</taxon>
        <taxon>Cystobacter</taxon>
    </lineage>
</organism>
<keyword evidence="1" id="KW-0732">Signal</keyword>
<dbReference type="AlphaFoldDB" id="S9P4F3"/>
<keyword evidence="3" id="KW-1185">Reference proteome</keyword>
<proteinExistence type="predicted"/>
<dbReference type="Proteomes" id="UP000011682">
    <property type="component" value="Unassembled WGS sequence"/>
</dbReference>
<accession>S9P4F3</accession>
<feature type="chain" id="PRO_5004554100" description="Lipoprotein" evidence="1">
    <location>
        <begin position="46"/>
        <end position="253"/>
    </location>
</feature>
<evidence type="ECO:0000313" key="3">
    <source>
        <dbReference type="Proteomes" id="UP000011682"/>
    </source>
</evidence>
<evidence type="ECO:0000313" key="2">
    <source>
        <dbReference type="EMBL" id="EPX57087.1"/>
    </source>
</evidence>
<evidence type="ECO:0008006" key="4">
    <source>
        <dbReference type="Google" id="ProtNLM"/>
    </source>
</evidence>